<accession>A0AAD7DL44</accession>
<protein>
    <submittedName>
        <fullName evidence="1">Uncharacterized protein</fullName>
    </submittedName>
</protein>
<evidence type="ECO:0000313" key="2">
    <source>
        <dbReference type="Proteomes" id="UP001215598"/>
    </source>
</evidence>
<sequence length="271" mass="29846">MARLLFASYETDISFDFMALNLTMPGISVPGKLLLAKISDNLVILMLGIIGHERPIFSIADMKKMVNQIDATTQSLTIHFVDFTSSGTLTGSATGILQAFHPAIHLRIAFHNQTAFWAFSFLISQMAAPDGVITAQGITASDHENIERVVDFFGNDEGPEIAMGRPVFVVDVNAPPEYEARIGTSPHYGTFDSVVPSPQSVQRDIRLDHYFARKIRLSAHHVVATCLIIGLIAEFPAKDFENGEIQHNANRCILTLNYSSLLSRSIFHASE</sequence>
<proteinExistence type="predicted"/>
<name>A0AAD7DL44_9AGAR</name>
<dbReference type="Proteomes" id="UP001215598">
    <property type="component" value="Unassembled WGS sequence"/>
</dbReference>
<dbReference type="AlphaFoldDB" id="A0AAD7DL44"/>
<organism evidence="1 2">
    <name type="scientific">Mycena metata</name>
    <dbReference type="NCBI Taxonomy" id="1033252"/>
    <lineage>
        <taxon>Eukaryota</taxon>
        <taxon>Fungi</taxon>
        <taxon>Dikarya</taxon>
        <taxon>Basidiomycota</taxon>
        <taxon>Agaricomycotina</taxon>
        <taxon>Agaricomycetes</taxon>
        <taxon>Agaricomycetidae</taxon>
        <taxon>Agaricales</taxon>
        <taxon>Marasmiineae</taxon>
        <taxon>Mycenaceae</taxon>
        <taxon>Mycena</taxon>
    </lineage>
</organism>
<comment type="caution">
    <text evidence="1">The sequence shown here is derived from an EMBL/GenBank/DDBJ whole genome shotgun (WGS) entry which is preliminary data.</text>
</comment>
<dbReference type="EMBL" id="JARKIB010000693">
    <property type="protein sequence ID" value="KAJ7694289.1"/>
    <property type="molecule type" value="Genomic_DNA"/>
</dbReference>
<evidence type="ECO:0000313" key="1">
    <source>
        <dbReference type="EMBL" id="KAJ7694289.1"/>
    </source>
</evidence>
<gene>
    <name evidence="1" type="ORF">B0H16DRAFT_1485751</name>
</gene>
<keyword evidence="2" id="KW-1185">Reference proteome</keyword>
<reference evidence="1" key="1">
    <citation type="submission" date="2023-03" db="EMBL/GenBank/DDBJ databases">
        <title>Massive genome expansion in bonnet fungi (Mycena s.s.) driven by repeated elements and novel gene families across ecological guilds.</title>
        <authorList>
            <consortium name="Lawrence Berkeley National Laboratory"/>
            <person name="Harder C.B."/>
            <person name="Miyauchi S."/>
            <person name="Viragh M."/>
            <person name="Kuo A."/>
            <person name="Thoen E."/>
            <person name="Andreopoulos B."/>
            <person name="Lu D."/>
            <person name="Skrede I."/>
            <person name="Drula E."/>
            <person name="Henrissat B."/>
            <person name="Morin E."/>
            <person name="Kohler A."/>
            <person name="Barry K."/>
            <person name="LaButti K."/>
            <person name="Morin E."/>
            <person name="Salamov A."/>
            <person name="Lipzen A."/>
            <person name="Mereny Z."/>
            <person name="Hegedus B."/>
            <person name="Baldrian P."/>
            <person name="Stursova M."/>
            <person name="Weitz H."/>
            <person name="Taylor A."/>
            <person name="Grigoriev I.V."/>
            <person name="Nagy L.G."/>
            <person name="Martin F."/>
            <person name="Kauserud H."/>
        </authorList>
    </citation>
    <scope>NUCLEOTIDE SEQUENCE</scope>
    <source>
        <strain evidence="1">CBHHK182m</strain>
    </source>
</reference>